<accession>H8I767</accession>
<dbReference type="PANTHER" id="PTHR17490:SF16">
    <property type="entry name" value="THREONYLCARBAMOYL-AMP SYNTHASE"/>
    <property type="match status" value="1"/>
</dbReference>
<feature type="domain" description="YrdC-like" evidence="12">
    <location>
        <begin position="6"/>
        <end position="182"/>
    </location>
</feature>
<evidence type="ECO:0000313" key="14">
    <source>
        <dbReference type="Proteomes" id="UP000005233"/>
    </source>
</evidence>
<keyword evidence="14" id="KW-1185">Reference proteome</keyword>
<evidence type="ECO:0000256" key="10">
    <source>
        <dbReference type="ARBA" id="ARBA00029774"/>
    </source>
</evidence>
<dbReference type="EMBL" id="CP003243">
    <property type="protein sequence ID" value="AFD00318.1"/>
    <property type="molecule type" value="Genomic_DNA"/>
</dbReference>
<dbReference type="KEGG" id="mez:Mtc_1566"/>
<dbReference type="GO" id="GO:0005524">
    <property type="term" value="F:ATP binding"/>
    <property type="evidence" value="ECO:0007669"/>
    <property type="project" value="UniProtKB-KW"/>
</dbReference>
<dbReference type="GO" id="GO:0003725">
    <property type="term" value="F:double-stranded RNA binding"/>
    <property type="evidence" value="ECO:0007669"/>
    <property type="project" value="InterPro"/>
</dbReference>
<dbReference type="AlphaFoldDB" id="H8I767"/>
<evidence type="ECO:0000256" key="2">
    <source>
        <dbReference type="ARBA" id="ARBA00007663"/>
    </source>
</evidence>
<dbReference type="STRING" id="1041930.Mtc_1566"/>
<dbReference type="GO" id="GO:0008033">
    <property type="term" value="P:tRNA processing"/>
    <property type="evidence" value="ECO:0007669"/>
    <property type="project" value="UniProtKB-KW"/>
</dbReference>
<dbReference type="GO" id="GO:0061710">
    <property type="term" value="F:L-threonylcarbamoyladenylate synthase"/>
    <property type="evidence" value="ECO:0007669"/>
    <property type="project" value="UniProtKB-EC"/>
</dbReference>
<evidence type="ECO:0000256" key="8">
    <source>
        <dbReference type="ARBA" id="ARBA00022741"/>
    </source>
</evidence>
<dbReference type="SUPFAM" id="SSF55821">
    <property type="entry name" value="YrdC/RibB"/>
    <property type="match status" value="1"/>
</dbReference>
<dbReference type="EC" id="2.7.7.87" evidence="3"/>
<comment type="subcellular location">
    <subcellularLocation>
        <location evidence="1">Cytoplasm</location>
    </subcellularLocation>
</comment>
<keyword evidence="6" id="KW-0819">tRNA processing</keyword>
<dbReference type="GO" id="GO:0005737">
    <property type="term" value="C:cytoplasm"/>
    <property type="evidence" value="ECO:0007669"/>
    <property type="project" value="UniProtKB-SubCell"/>
</dbReference>
<dbReference type="PANTHER" id="PTHR17490">
    <property type="entry name" value="SUA5"/>
    <property type="match status" value="1"/>
</dbReference>
<dbReference type="InterPro" id="IPR006070">
    <property type="entry name" value="Sua5-like_dom"/>
</dbReference>
<evidence type="ECO:0000256" key="5">
    <source>
        <dbReference type="ARBA" id="ARBA00022679"/>
    </source>
</evidence>
<evidence type="ECO:0000256" key="4">
    <source>
        <dbReference type="ARBA" id="ARBA00022490"/>
    </source>
</evidence>
<evidence type="ECO:0000256" key="9">
    <source>
        <dbReference type="ARBA" id="ARBA00022840"/>
    </source>
</evidence>
<dbReference type="Gene3D" id="3.90.870.10">
    <property type="entry name" value="DHBP synthase"/>
    <property type="match status" value="1"/>
</dbReference>
<keyword evidence="7" id="KW-0548">Nucleotidyltransferase</keyword>
<protein>
    <recommendedName>
        <fullName evidence="10">L-threonylcarbamoyladenylate synthase</fullName>
        <ecNumber evidence="3">2.7.7.87</ecNumber>
    </recommendedName>
    <alternativeName>
        <fullName evidence="10">L-threonylcarbamoyladenylate synthase</fullName>
    </alternativeName>
</protein>
<evidence type="ECO:0000256" key="11">
    <source>
        <dbReference type="ARBA" id="ARBA00048366"/>
    </source>
</evidence>
<evidence type="ECO:0000259" key="12">
    <source>
        <dbReference type="PROSITE" id="PS51163"/>
    </source>
</evidence>
<evidence type="ECO:0000256" key="6">
    <source>
        <dbReference type="ARBA" id="ARBA00022694"/>
    </source>
</evidence>
<reference evidence="13 14" key="1">
    <citation type="journal article" date="2012" name="J. Bacteriol.">
        <title>Complete genome sequence of a thermophilic methanogen, Methanocella conradii HZ254, isolated from Chinese rice field soil.</title>
        <authorList>
            <person name="Lu Z."/>
            <person name="Lu Y."/>
        </authorList>
    </citation>
    <scope>NUCLEOTIDE SEQUENCE [LARGE SCALE GENOMIC DNA]</scope>
    <source>
        <strain evidence="14">DSM 24694 / JCM 17849 / CGMCC 1.5162 / HZ254</strain>
    </source>
</reference>
<comment type="catalytic activity">
    <reaction evidence="11">
        <text>L-threonine + hydrogencarbonate + ATP = L-threonylcarbamoyladenylate + diphosphate + H2O</text>
        <dbReference type="Rhea" id="RHEA:36407"/>
        <dbReference type="ChEBI" id="CHEBI:15377"/>
        <dbReference type="ChEBI" id="CHEBI:17544"/>
        <dbReference type="ChEBI" id="CHEBI:30616"/>
        <dbReference type="ChEBI" id="CHEBI:33019"/>
        <dbReference type="ChEBI" id="CHEBI:57926"/>
        <dbReference type="ChEBI" id="CHEBI:73682"/>
        <dbReference type="EC" id="2.7.7.87"/>
    </reaction>
</comment>
<evidence type="ECO:0000256" key="7">
    <source>
        <dbReference type="ARBA" id="ARBA00022695"/>
    </source>
</evidence>
<keyword evidence="5" id="KW-0808">Transferase</keyword>
<evidence type="ECO:0000256" key="3">
    <source>
        <dbReference type="ARBA" id="ARBA00012584"/>
    </source>
</evidence>
<comment type="similarity">
    <text evidence="2">Belongs to the SUA5 family.</text>
</comment>
<evidence type="ECO:0000313" key="13">
    <source>
        <dbReference type="EMBL" id="AFD00318.1"/>
    </source>
</evidence>
<dbReference type="PROSITE" id="PS51163">
    <property type="entry name" value="YRDC"/>
    <property type="match status" value="1"/>
</dbReference>
<dbReference type="NCBIfam" id="TIGR00057">
    <property type="entry name" value="L-threonylcarbamoyladenylate synthase"/>
    <property type="match status" value="1"/>
</dbReference>
<dbReference type="eggNOG" id="arCOG01952">
    <property type="taxonomic scope" value="Archaea"/>
</dbReference>
<keyword evidence="4" id="KW-0963">Cytoplasm</keyword>
<proteinExistence type="inferred from homology"/>
<dbReference type="Pfam" id="PF01300">
    <property type="entry name" value="Sua5_yciO_yrdC"/>
    <property type="match status" value="1"/>
</dbReference>
<dbReference type="GO" id="GO:0000049">
    <property type="term" value="F:tRNA binding"/>
    <property type="evidence" value="ECO:0007669"/>
    <property type="project" value="TreeGrafter"/>
</dbReference>
<gene>
    <name evidence="13" type="ordered locus">Mtc_1566</name>
</gene>
<evidence type="ECO:0000256" key="1">
    <source>
        <dbReference type="ARBA" id="ARBA00004496"/>
    </source>
</evidence>
<name>H8I767_METCZ</name>
<sequence length="199" mass="21581">MAMLTGSDVELAAGIVRRGGVIAYPTETVYGVGGLATDVDAIRRVYQLKGRPLSQPLSIAVSSMEMLESVANVECRDFILRFLPGPVTVILKKKKVLPDILTAGSKYVGIRYPDHPMALSLISKTGPIVSTSANLHGEKDPVAADEVKLPVDYVLDGGRCKYGAPSTIVDLHEYAIVRKGVMYDEVRRYMFGCGYATEE</sequence>
<dbReference type="InterPro" id="IPR050156">
    <property type="entry name" value="TC-AMP_synthase_SUA5"/>
</dbReference>
<keyword evidence="9" id="KW-0067">ATP-binding</keyword>
<keyword evidence="8" id="KW-0547">Nucleotide-binding</keyword>
<organism evidence="13 14">
    <name type="scientific">Methanocella conradii (strain DSM 24694 / JCM 17849 / CGMCC 1.5162 / HZ254)</name>
    <dbReference type="NCBI Taxonomy" id="1041930"/>
    <lineage>
        <taxon>Archaea</taxon>
        <taxon>Methanobacteriati</taxon>
        <taxon>Methanobacteriota</taxon>
        <taxon>Stenosarchaea group</taxon>
        <taxon>Methanomicrobia</taxon>
        <taxon>Methanocellales</taxon>
        <taxon>Methanocellaceae</taxon>
        <taxon>Methanocella</taxon>
    </lineage>
</organism>
<dbReference type="GO" id="GO:0006450">
    <property type="term" value="P:regulation of translational fidelity"/>
    <property type="evidence" value="ECO:0007669"/>
    <property type="project" value="TreeGrafter"/>
</dbReference>
<dbReference type="Proteomes" id="UP000005233">
    <property type="component" value="Chromosome"/>
</dbReference>
<dbReference type="InterPro" id="IPR017945">
    <property type="entry name" value="DHBP_synth_RibB-like_a/b_dom"/>
</dbReference>
<dbReference type="HOGENOM" id="CLU_031397_3_1_2"/>